<dbReference type="PANTHER" id="PTHR44227">
    <property type="match status" value="1"/>
</dbReference>
<feature type="transmembrane region" description="Helical" evidence="3">
    <location>
        <begin position="117"/>
        <end position="135"/>
    </location>
</feature>
<evidence type="ECO:0000313" key="4">
    <source>
        <dbReference type="EMBL" id="CAD7648038.1"/>
    </source>
</evidence>
<dbReference type="AlphaFoldDB" id="A0A7R9LUE4"/>
<dbReference type="Proteomes" id="UP000759131">
    <property type="component" value="Unassembled WGS sequence"/>
</dbReference>
<keyword evidence="3" id="KW-0812">Transmembrane</keyword>
<dbReference type="GO" id="GO:0000030">
    <property type="term" value="F:mannosyltransferase activity"/>
    <property type="evidence" value="ECO:0007669"/>
    <property type="project" value="TreeGrafter"/>
</dbReference>
<evidence type="ECO:0000256" key="2">
    <source>
        <dbReference type="ARBA" id="ARBA00022803"/>
    </source>
</evidence>
<dbReference type="InterPro" id="IPR052346">
    <property type="entry name" value="O-mannosyl-transferase_TMTC"/>
</dbReference>
<dbReference type="GO" id="GO:0035269">
    <property type="term" value="P:protein O-linked glycosylation via mannose"/>
    <property type="evidence" value="ECO:0007669"/>
    <property type="project" value="TreeGrafter"/>
</dbReference>
<name>A0A7R9LUE4_9ACAR</name>
<evidence type="ECO:0000256" key="1">
    <source>
        <dbReference type="ARBA" id="ARBA00022737"/>
    </source>
</evidence>
<keyword evidence="3" id="KW-0472">Membrane</keyword>
<dbReference type="PANTHER" id="PTHR44227:SF3">
    <property type="entry name" value="PROTEIN O-MANNOSYL-TRANSFERASE TMTC4"/>
    <property type="match status" value="1"/>
</dbReference>
<dbReference type="OrthoDB" id="66906at2759"/>
<dbReference type="EMBL" id="OC896485">
    <property type="protein sequence ID" value="CAD7648038.1"/>
    <property type="molecule type" value="Genomic_DNA"/>
</dbReference>
<dbReference type="GO" id="GO:0030968">
    <property type="term" value="P:endoplasmic reticulum unfolded protein response"/>
    <property type="evidence" value="ECO:0007669"/>
    <property type="project" value="TreeGrafter"/>
</dbReference>
<keyword evidence="3" id="KW-1133">Transmembrane helix</keyword>
<organism evidence="4">
    <name type="scientific">Medioppia subpectinata</name>
    <dbReference type="NCBI Taxonomy" id="1979941"/>
    <lineage>
        <taxon>Eukaryota</taxon>
        <taxon>Metazoa</taxon>
        <taxon>Ecdysozoa</taxon>
        <taxon>Arthropoda</taxon>
        <taxon>Chelicerata</taxon>
        <taxon>Arachnida</taxon>
        <taxon>Acari</taxon>
        <taxon>Acariformes</taxon>
        <taxon>Sarcoptiformes</taxon>
        <taxon>Oribatida</taxon>
        <taxon>Brachypylina</taxon>
        <taxon>Oppioidea</taxon>
        <taxon>Oppiidae</taxon>
        <taxon>Medioppia</taxon>
    </lineage>
</organism>
<proteinExistence type="predicted"/>
<evidence type="ECO:0000256" key="3">
    <source>
        <dbReference type="SAM" id="Phobius"/>
    </source>
</evidence>
<gene>
    <name evidence="4" type="ORF">OSB1V03_LOCUS21730</name>
</gene>
<dbReference type="EMBL" id="CAJPIZ010041910">
    <property type="protein sequence ID" value="CAG2121784.1"/>
    <property type="molecule type" value="Genomic_DNA"/>
</dbReference>
<reference evidence="4" key="1">
    <citation type="submission" date="2020-11" db="EMBL/GenBank/DDBJ databases">
        <authorList>
            <person name="Tran Van P."/>
        </authorList>
    </citation>
    <scope>NUCLEOTIDE SEQUENCE</scope>
</reference>
<keyword evidence="5" id="KW-1185">Reference proteome</keyword>
<keyword evidence="1" id="KW-0677">Repeat</keyword>
<dbReference type="GO" id="GO:0005783">
    <property type="term" value="C:endoplasmic reticulum"/>
    <property type="evidence" value="ECO:0007669"/>
    <property type="project" value="TreeGrafter"/>
</dbReference>
<evidence type="ECO:0000313" key="5">
    <source>
        <dbReference type="Proteomes" id="UP000759131"/>
    </source>
</evidence>
<protein>
    <submittedName>
        <fullName evidence="4">Uncharacterized protein</fullName>
    </submittedName>
</protein>
<accession>A0A7R9LUE4</accession>
<keyword evidence="2" id="KW-0802">TPR repeat</keyword>
<sequence length="190" mass="21790">MCPMGRNCCCFDGLWLKAHKARPTHPNHCHSGKVYAIDSTTTSGQLSGEQTLCSVKKRHHFPNGFTQNIRHSCDRNNSRKSHFSSYNNNNNNNSYFVKKYLNPNSTKNEKKEWKTECLLYSILFIVSIVCFANSLSGDFVHDDIVAIINNPDVLAKTPLYKLFLHDFWGKPMADPDSHKSYRPLTTLTFR</sequence>